<protein>
    <submittedName>
        <fullName evidence="1">Uncharacterized protein</fullName>
    </submittedName>
</protein>
<dbReference type="EMBL" id="OV651814">
    <property type="protein sequence ID" value="CAH1106007.1"/>
    <property type="molecule type" value="Genomic_DNA"/>
</dbReference>
<dbReference type="Proteomes" id="UP001153636">
    <property type="component" value="Chromosome 2"/>
</dbReference>
<gene>
    <name evidence="1" type="ORF">PSYICH_LOCUS7767</name>
</gene>
<dbReference type="OrthoDB" id="6749982at2759"/>
<evidence type="ECO:0000313" key="2">
    <source>
        <dbReference type="Proteomes" id="UP001153636"/>
    </source>
</evidence>
<sequence length="223" mass="26483">MHALYKQKYPDHPVKYKFYLKYMQENFSLSFGRKQIDVCALCEELKIKLKNPHLNDNAKRVYQADIELHKRQANKFYKKIQKVETKCKNDPKVYGIAFDYMQNLPLPHIPVQEVFYLRQLWIYEFCIYDMKTGKSVFYSYCEGVANRGTNEVGTFVLDYIKNNIGNDAEELHLAAEQNNNIKKIEYYIPKRGHSFLPNDRMFGTAKRHIRKNDRISTPAEYEA</sequence>
<reference evidence="1" key="1">
    <citation type="submission" date="2022-01" db="EMBL/GenBank/DDBJ databases">
        <authorList>
            <person name="King R."/>
        </authorList>
    </citation>
    <scope>NUCLEOTIDE SEQUENCE</scope>
</reference>
<proteinExistence type="predicted"/>
<accession>A0A9P0CWL0</accession>
<dbReference type="PANTHER" id="PTHR10773:SF19">
    <property type="match status" value="1"/>
</dbReference>
<evidence type="ECO:0000313" key="1">
    <source>
        <dbReference type="EMBL" id="CAH1106007.1"/>
    </source>
</evidence>
<dbReference type="PANTHER" id="PTHR10773">
    <property type="entry name" value="DNA-DIRECTED RNA POLYMERASES I, II, AND III SUBUNIT RPABC2"/>
    <property type="match status" value="1"/>
</dbReference>
<keyword evidence="2" id="KW-1185">Reference proteome</keyword>
<dbReference type="AlphaFoldDB" id="A0A9P0CWL0"/>
<organism evidence="1 2">
    <name type="scientific">Psylliodes chrysocephalus</name>
    <dbReference type="NCBI Taxonomy" id="3402493"/>
    <lineage>
        <taxon>Eukaryota</taxon>
        <taxon>Metazoa</taxon>
        <taxon>Ecdysozoa</taxon>
        <taxon>Arthropoda</taxon>
        <taxon>Hexapoda</taxon>
        <taxon>Insecta</taxon>
        <taxon>Pterygota</taxon>
        <taxon>Neoptera</taxon>
        <taxon>Endopterygota</taxon>
        <taxon>Coleoptera</taxon>
        <taxon>Polyphaga</taxon>
        <taxon>Cucujiformia</taxon>
        <taxon>Chrysomeloidea</taxon>
        <taxon>Chrysomelidae</taxon>
        <taxon>Galerucinae</taxon>
        <taxon>Alticini</taxon>
        <taxon>Psylliodes</taxon>
    </lineage>
</organism>
<name>A0A9P0CWL0_9CUCU</name>